<dbReference type="InterPro" id="IPR051555">
    <property type="entry name" value="FDH_Electron_Transfer_Unit"/>
</dbReference>
<keyword evidence="6" id="KW-0411">Iron-sulfur</keyword>
<evidence type="ECO:0000256" key="1">
    <source>
        <dbReference type="ARBA" id="ARBA00004196"/>
    </source>
</evidence>
<dbReference type="RefSeq" id="WP_015416264.1">
    <property type="nucleotide sequence ID" value="NC_020409.1"/>
</dbReference>
<organism evidence="8 9">
    <name type="scientific">Pseudodesulfovibrio piezophilus (strain DSM 21447 / JCM 15486 / C1TLV30)</name>
    <name type="common">Desulfovibrio piezophilus</name>
    <dbReference type="NCBI Taxonomy" id="1322246"/>
    <lineage>
        <taxon>Bacteria</taxon>
        <taxon>Pseudomonadati</taxon>
        <taxon>Thermodesulfobacteriota</taxon>
        <taxon>Desulfovibrionia</taxon>
        <taxon>Desulfovibrionales</taxon>
        <taxon>Desulfovibrionaceae</taxon>
    </lineage>
</organism>
<sequence length="245" mass="28302">MTKTFLIDTSRCTACRGCQIACKEWHELPANKTTQYHWGSHQNPPDLNPFNYKLVRFSEHLEDGVVRWNFFPEQCRHCELAPCKEMGDLYIEEAITQDESTGAVIFTEKTKQFDDEQFEEIRDACPYNVPRRDEKTKLMAKCTMCNERLQHGMVPACVKVCPTGTMQFGEREDMLKLAEERLAIVKKKWPKAMLADPDDVNVIYLIIDDPENYHEFVVADARPVGPMSKKQFLATLARPFKAMKA</sequence>
<keyword evidence="3" id="KW-0479">Metal-binding</keyword>
<reference evidence="8 9" key="1">
    <citation type="journal article" date="2013" name="PLoS ONE">
        <title>The first genomic and proteomic characterization of a deep-sea sulfate reducer: insights into the piezophilic lifestyle of Desulfovibrio piezophilus.</title>
        <authorList>
            <person name="Pradel N."/>
            <person name="Ji B."/>
            <person name="Gimenez G."/>
            <person name="Talla E."/>
            <person name="Lenoble P."/>
            <person name="Garel M."/>
            <person name="Tamburini C."/>
            <person name="Fourquet P."/>
            <person name="Lebrun R."/>
            <person name="Bertin P."/>
            <person name="Denis Y."/>
            <person name="Pophillat M."/>
            <person name="Barbe V."/>
            <person name="Ollivier B."/>
            <person name="Dolla A."/>
        </authorList>
    </citation>
    <scope>NUCLEOTIDE SEQUENCE [LARGE SCALE GENOMIC DNA]</scope>
    <source>
        <strain evidence="9">DSM 10523 / SB164P1</strain>
    </source>
</reference>
<keyword evidence="9" id="KW-1185">Reference proteome</keyword>
<dbReference type="BioCyc" id="DPIE1322246:BN4_RS15025-MONOMER"/>
<keyword evidence="4" id="KW-0677">Repeat</keyword>
<dbReference type="EMBL" id="FO203427">
    <property type="protein sequence ID" value="CCH50222.1"/>
    <property type="molecule type" value="Genomic_DNA"/>
</dbReference>
<keyword evidence="2" id="KW-0004">4Fe-4S</keyword>
<dbReference type="Gene3D" id="3.30.70.20">
    <property type="match status" value="2"/>
</dbReference>
<dbReference type="STRING" id="1322246.BN4_20160"/>
<dbReference type="GO" id="GO:0051539">
    <property type="term" value="F:4 iron, 4 sulfur cluster binding"/>
    <property type="evidence" value="ECO:0007669"/>
    <property type="project" value="UniProtKB-KW"/>
</dbReference>
<evidence type="ECO:0000256" key="3">
    <source>
        <dbReference type="ARBA" id="ARBA00022723"/>
    </source>
</evidence>
<dbReference type="CDD" id="cd10559">
    <property type="entry name" value="W-FDH"/>
    <property type="match status" value="1"/>
</dbReference>
<evidence type="ECO:0000256" key="6">
    <source>
        <dbReference type="ARBA" id="ARBA00023014"/>
    </source>
</evidence>
<dbReference type="PANTHER" id="PTHR43545:SF4">
    <property type="entry name" value="IRON-SULFUR PROTEIN"/>
    <property type="match status" value="1"/>
</dbReference>
<dbReference type="Pfam" id="PF13247">
    <property type="entry name" value="Fer4_11"/>
    <property type="match status" value="1"/>
</dbReference>
<gene>
    <name evidence="8" type="primary">fdhB</name>
    <name evidence="8" type="ordered locus">BN4_20160</name>
</gene>
<evidence type="ECO:0000259" key="7">
    <source>
        <dbReference type="PROSITE" id="PS51379"/>
    </source>
</evidence>
<comment type="subcellular location">
    <subcellularLocation>
        <location evidence="1">Cell envelope</location>
    </subcellularLocation>
</comment>
<dbReference type="PROSITE" id="PS51379">
    <property type="entry name" value="4FE4S_FER_2"/>
    <property type="match status" value="1"/>
</dbReference>
<dbReference type="AlphaFoldDB" id="M1WU44"/>
<dbReference type="GO" id="GO:0046872">
    <property type="term" value="F:metal ion binding"/>
    <property type="evidence" value="ECO:0007669"/>
    <property type="project" value="UniProtKB-KW"/>
</dbReference>
<evidence type="ECO:0000313" key="9">
    <source>
        <dbReference type="Proteomes" id="UP000011724"/>
    </source>
</evidence>
<dbReference type="PATRIC" id="fig|879567.3.peg.3223"/>
<dbReference type="SUPFAM" id="SSF54862">
    <property type="entry name" value="4Fe-4S ferredoxins"/>
    <property type="match status" value="1"/>
</dbReference>
<dbReference type="InterPro" id="IPR017896">
    <property type="entry name" value="4Fe4S_Fe-S-bd"/>
</dbReference>
<dbReference type="KEGG" id="dpi:BN4_20160"/>
<feature type="domain" description="4Fe-4S ferredoxin-type" evidence="7">
    <location>
        <begin position="3"/>
        <end position="33"/>
    </location>
</feature>
<dbReference type="GO" id="GO:0030313">
    <property type="term" value="C:cell envelope"/>
    <property type="evidence" value="ECO:0007669"/>
    <property type="project" value="UniProtKB-SubCell"/>
</dbReference>
<dbReference type="HOGENOM" id="CLU_043374_0_3_7"/>
<keyword evidence="5" id="KW-0408">Iron</keyword>
<protein>
    <submittedName>
        <fullName evidence="8">Formate dehydrogenase subunit beta</fullName>
    </submittedName>
</protein>
<evidence type="ECO:0000256" key="4">
    <source>
        <dbReference type="ARBA" id="ARBA00022737"/>
    </source>
</evidence>
<evidence type="ECO:0000313" key="8">
    <source>
        <dbReference type="EMBL" id="CCH50222.1"/>
    </source>
</evidence>
<evidence type="ECO:0000256" key="5">
    <source>
        <dbReference type="ARBA" id="ARBA00023004"/>
    </source>
</evidence>
<proteinExistence type="predicted"/>
<dbReference type="OrthoDB" id="9789030at2"/>
<dbReference type="PANTHER" id="PTHR43545">
    <property type="entry name" value="FORMATE DEHYDROGENASE, NITRATE-INDUCIBLE, IRON-SULFUR SUBUNIT"/>
    <property type="match status" value="1"/>
</dbReference>
<dbReference type="Proteomes" id="UP000011724">
    <property type="component" value="Chromosome"/>
</dbReference>
<reference evidence="9" key="2">
    <citation type="journal article" date="2013" name="Stand. Genomic Sci.">
        <title>Complete genome sequence of Desulfocapsa sulfexigens, a marine deltaproteobacterium specialized in disproportionating inorganic sulfur compounds.</title>
        <authorList>
            <person name="Finster K.W."/>
            <person name="Kjeldsen K.U."/>
            <person name="Kube M."/>
            <person name="Reinhardt R."/>
            <person name="Mussmann M."/>
            <person name="Amann R."/>
            <person name="Schreiber L."/>
        </authorList>
    </citation>
    <scope>NUCLEOTIDE SEQUENCE [LARGE SCALE GENOMIC DNA]</scope>
    <source>
        <strain evidence="9">DSM 10523 / SB164P1</strain>
    </source>
</reference>
<dbReference type="eggNOG" id="COG0437">
    <property type="taxonomic scope" value="Bacteria"/>
</dbReference>
<evidence type="ECO:0000256" key="2">
    <source>
        <dbReference type="ARBA" id="ARBA00022485"/>
    </source>
</evidence>
<accession>M1WU44</accession>
<name>M1WU44_PSEP2</name>